<evidence type="ECO:0008006" key="5">
    <source>
        <dbReference type="Google" id="ProtNLM"/>
    </source>
</evidence>
<dbReference type="OrthoDB" id="10006570at2759"/>
<dbReference type="Proteomes" id="UP000663889">
    <property type="component" value="Unassembled WGS sequence"/>
</dbReference>
<name>A0A815NSB9_9BILA</name>
<sequence length="140" mass="16492">MAQSRRFIIGNNLAAIDSYDSVLEKSNKEPEKLIVVLFNDEFPDAETIEQRLKNWKNFYTTTYGTQFYKCIIYKGEQKIKTDFNIKDTPTFIFFRNGKEIYRIDDLEETDLNIPIITASDEESSDEKRIKQKLDELCKNP</sequence>
<dbReference type="SUPFAM" id="SSF52833">
    <property type="entry name" value="Thioredoxin-like"/>
    <property type="match status" value="1"/>
</dbReference>
<dbReference type="AlphaFoldDB" id="A0A815NSB9"/>
<dbReference type="CDD" id="cd02947">
    <property type="entry name" value="TRX_family"/>
    <property type="match status" value="1"/>
</dbReference>
<dbReference type="InterPro" id="IPR036249">
    <property type="entry name" value="Thioredoxin-like_sf"/>
</dbReference>
<dbReference type="EMBL" id="CAJNOO010006047">
    <property type="protein sequence ID" value="CAF1437374.1"/>
    <property type="molecule type" value="Genomic_DNA"/>
</dbReference>
<evidence type="ECO:0000313" key="3">
    <source>
        <dbReference type="EMBL" id="CAF1487445.1"/>
    </source>
</evidence>
<protein>
    <recommendedName>
        <fullName evidence="5">Thioredoxin domain-containing protein</fullName>
    </recommendedName>
</protein>
<feature type="compositionally biased region" description="Basic and acidic residues" evidence="1">
    <location>
        <begin position="125"/>
        <end position="140"/>
    </location>
</feature>
<reference evidence="2" key="1">
    <citation type="submission" date="2021-02" db="EMBL/GenBank/DDBJ databases">
        <authorList>
            <person name="Nowell W R."/>
        </authorList>
    </citation>
    <scope>NUCLEOTIDE SEQUENCE</scope>
</reference>
<dbReference type="Gene3D" id="3.40.30.10">
    <property type="entry name" value="Glutaredoxin"/>
    <property type="match status" value="1"/>
</dbReference>
<accession>A0A815NSB9</accession>
<evidence type="ECO:0000313" key="2">
    <source>
        <dbReference type="EMBL" id="CAF1437374.1"/>
    </source>
</evidence>
<evidence type="ECO:0000256" key="1">
    <source>
        <dbReference type="SAM" id="MobiDB-lite"/>
    </source>
</evidence>
<evidence type="ECO:0000313" key="4">
    <source>
        <dbReference type="Proteomes" id="UP000663882"/>
    </source>
</evidence>
<proteinExistence type="predicted"/>
<comment type="caution">
    <text evidence="2">The sequence shown here is derived from an EMBL/GenBank/DDBJ whole genome shotgun (WGS) entry which is preliminary data.</text>
</comment>
<feature type="region of interest" description="Disordered" evidence="1">
    <location>
        <begin position="120"/>
        <end position="140"/>
    </location>
</feature>
<dbReference type="EMBL" id="CAJNOU010005745">
    <property type="protein sequence ID" value="CAF1487445.1"/>
    <property type="molecule type" value="Genomic_DNA"/>
</dbReference>
<gene>
    <name evidence="2" type="ORF">RFH988_LOCUS36206</name>
    <name evidence="3" type="ORF">SEV965_LOCUS35405</name>
</gene>
<organism evidence="2 4">
    <name type="scientific">Rotaria sordida</name>
    <dbReference type="NCBI Taxonomy" id="392033"/>
    <lineage>
        <taxon>Eukaryota</taxon>
        <taxon>Metazoa</taxon>
        <taxon>Spiralia</taxon>
        <taxon>Gnathifera</taxon>
        <taxon>Rotifera</taxon>
        <taxon>Eurotatoria</taxon>
        <taxon>Bdelloidea</taxon>
        <taxon>Philodinida</taxon>
        <taxon>Philodinidae</taxon>
        <taxon>Rotaria</taxon>
    </lineage>
</organism>
<dbReference type="Proteomes" id="UP000663882">
    <property type="component" value="Unassembled WGS sequence"/>
</dbReference>